<dbReference type="SUPFAM" id="SSF51735">
    <property type="entry name" value="NAD(P)-binding Rossmann-fold domains"/>
    <property type="match status" value="1"/>
</dbReference>
<dbReference type="EMBL" id="CP043046">
    <property type="protein sequence ID" value="QEI05185.1"/>
    <property type="molecule type" value="Genomic_DNA"/>
</dbReference>
<proteinExistence type="predicted"/>
<dbReference type="Pfam" id="PF02737">
    <property type="entry name" value="3HCDH_N"/>
    <property type="match status" value="1"/>
</dbReference>
<dbReference type="OrthoDB" id="9803287at2"/>
<evidence type="ECO:0000313" key="5">
    <source>
        <dbReference type="EMBL" id="QEI05185.1"/>
    </source>
</evidence>
<accession>A0A5C0ASZ7</accession>
<dbReference type="Pfam" id="PF00725">
    <property type="entry name" value="3HCDH"/>
    <property type="match status" value="1"/>
</dbReference>
<dbReference type="Gene3D" id="1.10.1040.10">
    <property type="entry name" value="N-(1-d-carboxylethyl)-l-norvaline Dehydrogenase, domain 2"/>
    <property type="match status" value="1"/>
</dbReference>
<evidence type="ECO:0000259" key="3">
    <source>
        <dbReference type="Pfam" id="PF00725"/>
    </source>
</evidence>
<dbReference type="InterPro" id="IPR008927">
    <property type="entry name" value="6-PGluconate_DH-like_C_sf"/>
</dbReference>
<dbReference type="PANTHER" id="PTHR48075:SF5">
    <property type="entry name" value="3-HYDROXYBUTYRYL-COA DEHYDROGENASE"/>
    <property type="match status" value="1"/>
</dbReference>
<evidence type="ECO:0000256" key="1">
    <source>
        <dbReference type="ARBA" id="ARBA00023002"/>
    </source>
</evidence>
<dbReference type="InterPro" id="IPR013328">
    <property type="entry name" value="6PGD_dom2"/>
</dbReference>
<reference evidence="5 6" key="1">
    <citation type="submission" date="2019-08" db="EMBL/GenBank/DDBJ databases">
        <title>Amphibian skin-associated Pigmentiphaga: genome sequence and occurrence across geography and hosts.</title>
        <authorList>
            <person name="Bletz M.C."/>
            <person name="Bunk B."/>
            <person name="Sproeer C."/>
            <person name="Biwer P."/>
            <person name="Reiter S."/>
            <person name="Rabemananjara F.C.E."/>
            <person name="Schulz S."/>
            <person name="Overmann J."/>
            <person name="Vences M."/>
        </authorList>
    </citation>
    <scope>NUCLEOTIDE SEQUENCE [LARGE SCALE GENOMIC DNA]</scope>
    <source>
        <strain evidence="5 6">Mada1488</strain>
    </source>
</reference>
<dbReference type="GO" id="GO:0006631">
    <property type="term" value="P:fatty acid metabolic process"/>
    <property type="evidence" value="ECO:0007669"/>
    <property type="project" value="InterPro"/>
</dbReference>
<dbReference type="Gene3D" id="3.40.50.720">
    <property type="entry name" value="NAD(P)-binding Rossmann-like Domain"/>
    <property type="match status" value="1"/>
</dbReference>
<organism evidence="5 6">
    <name type="scientific">Pigmentiphaga aceris</name>
    <dbReference type="NCBI Taxonomy" id="1940612"/>
    <lineage>
        <taxon>Bacteria</taxon>
        <taxon>Pseudomonadati</taxon>
        <taxon>Pseudomonadota</taxon>
        <taxon>Betaproteobacteria</taxon>
        <taxon>Burkholderiales</taxon>
        <taxon>Alcaligenaceae</taxon>
        <taxon>Pigmentiphaga</taxon>
    </lineage>
</organism>
<dbReference type="Proteomes" id="UP000325161">
    <property type="component" value="Chromosome"/>
</dbReference>
<dbReference type="GO" id="GO:0016616">
    <property type="term" value="F:oxidoreductase activity, acting on the CH-OH group of donors, NAD or NADP as acceptor"/>
    <property type="evidence" value="ECO:0007669"/>
    <property type="project" value="InterPro"/>
</dbReference>
<gene>
    <name evidence="5" type="ORF">FXN63_04545</name>
</gene>
<dbReference type="InterPro" id="IPR006176">
    <property type="entry name" value="3-OHacyl-CoA_DH_NAD-bd"/>
</dbReference>
<dbReference type="InterPro" id="IPR036291">
    <property type="entry name" value="NAD(P)-bd_dom_sf"/>
</dbReference>
<dbReference type="AlphaFoldDB" id="A0A5C0ASZ7"/>
<evidence type="ECO:0000313" key="6">
    <source>
        <dbReference type="Proteomes" id="UP000325161"/>
    </source>
</evidence>
<name>A0A5C0ASZ7_9BURK</name>
<dbReference type="SUPFAM" id="SSF48179">
    <property type="entry name" value="6-phosphogluconate dehydrogenase C-terminal domain-like"/>
    <property type="match status" value="1"/>
</dbReference>
<feature type="domain" description="3-hydroxyacyl-CoA dehydrogenase NAD binding" evidence="4">
    <location>
        <begin position="56"/>
        <end position="229"/>
    </location>
</feature>
<dbReference type="GO" id="GO:0070403">
    <property type="term" value="F:NAD+ binding"/>
    <property type="evidence" value="ECO:0007669"/>
    <property type="project" value="InterPro"/>
</dbReference>
<evidence type="ECO:0000259" key="4">
    <source>
        <dbReference type="Pfam" id="PF02737"/>
    </source>
</evidence>
<dbReference type="InterPro" id="IPR006108">
    <property type="entry name" value="3HC_DH_C"/>
</dbReference>
<feature type="region of interest" description="Disordered" evidence="2">
    <location>
        <begin position="1"/>
        <end position="27"/>
    </location>
</feature>
<keyword evidence="6" id="KW-1185">Reference proteome</keyword>
<keyword evidence="1" id="KW-0560">Oxidoreductase</keyword>
<protein>
    <submittedName>
        <fullName evidence="5">3-hydroxyacyl-CoA dehydrogenase</fullName>
    </submittedName>
</protein>
<dbReference type="KEGG" id="pacr:FXN63_04545"/>
<dbReference type="PANTHER" id="PTHR48075">
    <property type="entry name" value="3-HYDROXYACYL-COA DEHYDROGENASE FAMILY PROTEIN"/>
    <property type="match status" value="1"/>
</dbReference>
<evidence type="ECO:0000256" key="2">
    <source>
        <dbReference type="SAM" id="MobiDB-lite"/>
    </source>
</evidence>
<sequence>MKLRGVMANRRRSDQPKAGAGSAGGGSVAESIPQILSFGDKSMSPANTPTVAETPIAVIGAGLIGMSWAALFSGYGHPVRVWDVRPDVADTLLPYVARAHEALQALGQLAATPGTVTVTTDLAEAITGARFVQENAPEKLELKRDLYALIGKHLAPDAILASSTSSIAPSLLQESLPFADRVLVGHPFNPPHLMPVVEIVRGEATSDAAAEQAFAFYQSLGRVPLRLHKEVVGHLGNRLQAALWREAIDAVDSGLASLEDVDAMLTHGLGLRWAVAGPHFSFHLAGGAGGYDNFIGHLGPAFEAQWRDLRTPELTPELRAKLVKEMNQVAAGQSVTALEGERDKRLVAIMQARAALGGPLGRKS</sequence>
<feature type="domain" description="3-hydroxyacyl-CoA dehydrogenase C-terminal" evidence="3">
    <location>
        <begin position="233"/>
        <end position="292"/>
    </location>
</feature>